<evidence type="ECO:0000313" key="2">
    <source>
        <dbReference type="EMBL" id="EKE42606.1"/>
    </source>
</evidence>
<name>K2GIS0_ENTNP</name>
<proteinExistence type="predicted"/>
<feature type="transmembrane region" description="Helical" evidence="1">
    <location>
        <begin position="26"/>
        <end position="46"/>
    </location>
</feature>
<organism evidence="2 3">
    <name type="scientific">Entamoeba nuttalli (strain P19)</name>
    <name type="common">Amoeba</name>
    <dbReference type="NCBI Taxonomy" id="1076696"/>
    <lineage>
        <taxon>Eukaryota</taxon>
        <taxon>Amoebozoa</taxon>
        <taxon>Evosea</taxon>
        <taxon>Archamoebae</taxon>
        <taxon>Mastigamoebida</taxon>
        <taxon>Entamoebidae</taxon>
        <taxon>Entamoeba</taxon>
    </lineage>
</organism>
<keyword evidence="1" id="KW-1133">Transmembrane helix</keyword>
<evidence type="ECO:0000256" key="1">
    <source>
        <dbReference type="SAM" id="Phobius"/>
    </source>
</evidence>
<feature type="transmembrane region" description="Helical" evidence="1">
    <location>
        <begin position="66"/>
        <end position="93"/>
    </location>
</feature>
<dbReference type="GeneID" id="20071233"/>
<dbReference type="AlphaFoldDB" id="K2GIS0"/>
<protein>
    <submittedName>
        <fullName evidence="2">Uncharacterized protein</fullName>
    </submittedName>
</protein>
<sequence length="101" mass="11770">MEIPIPEEAFDKSAYFKIDRLNDRKGLATVILLMLWITLFTVMGFVKDPRNVYVNTSQKQWISGELFSYVHYNILVISVIIIILLFIGTLLFYRILPTIIT</sequence>
<dbReference type="VEuPathDB" id="AmoebaDB:ENU1_015690"/>
<accession>K2GIS0</accession>
<reference evidence="2 3" key="1">
    <citation type="submission" date="2011-11" db="EMBL/GenBank/DDBJ databases">
        <authorList>
            <person name="Hannick L."/>
            <person name="Karamycheva S."/>
            <person name="Lorenzi H."/>
            <person name="Caler E."/>
        </authorList>
    </citation>
    <scope>NUCLEOTIDE SEQUENCE [LARGE SCALE GENOMIC DNA]</scope>
    <source>
        <strain evidence="2 3">P19</strain>
    </source>
</reference>
<gene>
    <name evidence="2" type="ORF">ENU1_015690</name>
</gene>
<keyword evidence="1" id="KW-0812">Transmembrane</keyword>
<dbReference type="Proteomes" id="UP000006769">
    <property type="component" value="Unassembled WGS sequence"/>
</dbReference>
<evidence type="ECO:0000313" key="3">
    <source>
        <dbReference type="Proteomes" id="UP000006769"/>
    </source>
</evidence>
<dbReference type="EMBL" id="JH925360">
    <property type="protein sequence ID" value="EKE42606.1"/>
    <property type="molecule type" value="Genomic_DNA"/>
</dbReference>
<dbReference type="RefSeq" id="XP_008855059.1">
    <property type="nucleotide sequence ID" value="XM_008856837.1"/>
</dbReference>
<keyword evidence="1" id="KW-0472">Membrane</keyword>